<evidence type="ECO:0000313" key="9">
    <source>
        <dbReference type="Proteomes" id="UP000245754"/>
    </source>
</evidence>
<dbReference type="GO" id="GO:0019628">
    <property type="term" value="P:urate catabolic process"/>
    <property type="evidence" value="ECO:0007669"/>
    <property type="project" value="UniProtKB-UniPathway"/>
</dbReference>
<dbReference type="PANTHER" id="PTHR43466:SF1">
    <property type="entry name" value="2-OXO-4-HYDROXY-4-CARBOXY-5-UREIDOIMIDAZOLINE DECARBOXYLASE-RELATED"/>
    <property type="match status" value="1"/>
</dbReference>
<dbReference type="Pfam" id="PF09349">
    <property type="entry name" value="OHCU_decarbox"/>
    <property type="match status" value="1"/>
</dbReference>
<sequence>MSTAGTHTTIAALNAMPEAEFVRVLGGIYEHSPWFAEAAARKRPFADLASLAAALREAVDAAGRDAQLALVRAHPELAGKAAVRGELTDESTREQSGAGLNLCTPEEFERLQQLNADYNRKFGFPFILAVRGYDRHGIIAEFARRIDNALDVELQTCINQIHRIAQFRLDDLVSG</sequence>
<feature type="domain" description="Oxo-4-hydroxy-4-carboxy-5-ureidoimidazoline decarboxylase" evidence="7">
    <location>
        <begin position="14"/>
        <end position="170"/>
    </location>
</feature>
<evidence type="ECO:0000256" key="5">
    <source>
        <dbReference type="ARBA" id="ARBA00022793"/>
    </source>
</evidence>
<evidence type="ECO:0000256" key="4">
    <source>
        <dbReference type="ARBA" id="ARBA00022631"/>
    </source>
</evidence>
<dbReference type="EC" id="4.1.1.97" evidence="3"/>
<dbReference type="RefSeq" id="WP_109581703.1">
    <property type="nucleotide sequence ID" value="NZ_QGGT01000001.1"/>
</dbReference>
<dbReference type="PANTHER" id="PTHR43466">
    <property type="entry name" value="2-OXO-4-HYDROXY-4-CARBOXY-5-UREIDOIMIDAZOLINE DECARBOXYLASE-RELATED"/>
    <property type="match status" value="1"/>
</dbReference>
<evidence type="ECO:0000256" key="2">
    <source>
        <dbReference type="ARBA" id="ARBA00004754"/>
    </source>
</evidence>
<evidence type="ECO:0000313" key="8">
    <source>
        <dbReference type="EMBL" id="PWK38067.1"/>
    </source>
</evidence>
<dbReference type="GO" id="GO:0051997">
    <property type="term" value="F:2-oxo-4-hydroxy-4-carboxy-5-ureidoimidazoline decarboxylase activity"/>
    <property type="evidence" value="ECO:0007669"/>
    <property type="project" value="UniProtKB-EC"/>
</dbReference>
<reference evidence="8 9" key="1">
    <citation type="submission" date="2018-05" db="EMBL/GenBank/DDBJ databases">
        <title>Genomic Encyclopedia of Type Strains, Phase IV (KMG-V): Genome sequencing to study the core and pangenomes of soil and plant-associated prokaryotes.</title>
        <authorList>
            <person name="Whitman W."/>
        </authorList>
    </citation>
    <scope>NUCLEOTIDE SEQUENCE [LARGE SCALE GENOMIC DNA]</scope>
    <source>
        <strain evidence="8 9">SLV-132</strain>
    </source>
</reference>
<name>A0A316EZC6_9BURK</name>
<dbReference type="NCBIfam" id="TIGR03164">
    <property type="entry name" value="UHCUDC"/>
    <property type="match status" value="1"/>
</dbReference>
<evidence type="ECO:0000256" key="1">
    <source>
        <dbReference type="ARBA" id="ARBA00001163"/>
    </source>
</evidence>
<keyword evidence="5" id="KW-0210">Decarboxylase</keyword>
<keyword evidence="9" id="KW-1185">Reference proteome</keyword>
<dbReference type="InterPro" id="IPR036778">
    <property type="entry name" value="OHCU_decarboxylase_sf"/>
</dbReference>
<keyword evidence="6" id="KW-0456">Lyase</keyword>
<dbReference type="Gene3D" id="1.10.3330.10">
    <property type="entry name" value="Oxo-4-hydroxy-4-carboxy-5-ureidoimidazoline decarboxylase"/>
    <property type="match status" value="1"/>
</dbReference>
<dbReference type="GO" id="GO:0000255">
    <property type="term" value="P:allantoin metabolic process"/>
    <property type="evidence" value="ECO:0007669"/>
    <property type="project" value="InterPro"/>
</dbReference>
<evidence type="ECO:0000256" key="6">
    <source>
        <dbReference type="ARBA" id="ARBA00023239"/>
    </source>
</evidence>
<dbReference type="SUPFAM" id="SSF158694">
    <property type="entry name" value="UraD-Like"/>
    <property type="match status" value="1"/>
</dbReference>
<evidence type="ECO:0000256" key="3">
    <source>
        <dbReference type="ARBA" id="ARBA00012257"/>
    </source>
</evidence>
<organism evidence="8 9">
    <name type="scientific">Cupriavidus plantarum</name>
    <dbReference type="NCBI Taxonomy" id="942865"/>
    <lineage>
        <taxon>Bacteria</taxon>
        <taxon>Pseudomonadati</taxon>
        <taxon>Pseudomonadota</taxon>
        <taxon>Betaproteobacteria</taxon>
        <taxon>Burkholderiales</taxon>
        <taxon>Burkholderiaceae</taxon>
        <taxon>Cupriavidus</taxon>
    </lineage>
</organism>
<proteinExistence type="predicted"/>
<dbReference type="InterPro" id="IPR017580">
    <property type="entry name" value="OHCU_decarboxylase-1"/>
</dbReference>
<dbReference type="InterPro" id="IPR018020">
    <property type="entry name" value="OHCU_decarboxylase"/>
</dbReference>
<gene>
    <name evidence="8" type="ORF">C7419_1011955</name>
</gene>
<comment type="caution">
    <text evidence="8">The sequence shown here is derived from an EMBL/GenBank/DDBJ whole genome shotgun (WGS) entry which is preliminary data.</text>
</comment>
<dbReference type="EMBL" id="QGGT01000001">
    <property type="protein sequence ID" value="PWK38067.1"/>
    <property type="molecule type" value="Genomic_DNA"/>
</dbReference>
<protein>
    <recommendedName>
        <fullName evidence="3">2-oxo-4-hydroxy-4-carboxy-5-ureidoimidazoline decarboxylase</fullName>
        <ecNumber evidence="3">4.1.1.97</ecNumber>
    </recommendedName>
</protein>
<comment type="pathway">
    <text evidence="2">Purine metabolism; urate degradation; (S)-allantoin from urate: step 3/3.</text>
</comment>
<dbReference type="AlphaFoldDB" id="A0A316EZC6"/>
<accession>A0A316EZC6</accession>
<comment type="catalytic activity">
    <reaction evidence="1">
        <text>5-hydroxy-2-oxo-4-ureido-2,5-dihydro-1H-imidazole-5-carboxylate + H(+) = (S)-allantoin + CO2</text>
        <dbReference type="Rhea" id="RHEA:26301"/>
        <dbReference type="ChEBI" id="CHEBI:15378"/>
        <dbReference type="ChEBI" id="CHEBI:15678"/>
        <dbReference type="ChEBI" id="CHEBI:16526"/>
        <dbReference type="ChEBI" id="CHEBI:58639"/>
        <dbReference type="EC" id="4.1.1.97"/>
    </reaction>
</comment>
<dbReference type="UniPathway" id="UPA00394">
    <property type="reaction ID" value="UER00652"/>
</dbReference>
<dbReference type="Proteomes" id="UP000245754">
    <property type="component" value="Unassembled WGS sequence"/>
</dbReference>
<evidence type="ECO:0000259" key="7">
    <source>
        <dbReference type="Pfam" id="PF09349"/>
    </source>
</evidence>
<keyword evidence="4" id="KW-0659">Purine metabolism</keyword>
<dbReference type="GO" id="GO:0006144">
    <property type="term" value="P:purine nucleobase metabolic process"/>
    <property type="evidence" value="ECO:0007669"/>
    <property type="project" value="UniProtKB-KW"/>
</dbReference>